<keyword evidence="1" id="KW-0238">DNA-binding</keyword>
<reference evidence="3" key="2">
    <citation type="submission" date="2021-04" db="EMBL/GenBank/DDBJ databases">
        <authorList>
            <person name="Gilroy R."/>
        </authorList>
    </citation>
    <scope>NUCLEOTIDE SEQUENCE</scope>
    <source>
        <strain evidence="3">378</strain>
    </source>
</reference>
<accession>A0A948WZ30</accession>
<feature type="domain" description="Cas12f1-like TNB" evidence="2">
    <location>
        <begin position="119"/>
        <end position="196"/>
    </location>
</feature>
<dbReference type="Proteomes" id="UP000733611">
    <property type="component" value="Unassembled WGS sequence"/>
</dbReference>
<proteinExistence type="predicted"/>
<name>A0A948WZ30_9GAMM</name>
<dbReference type="Pfam" id="PF07282">
    <property type="entry name" value="Cas12f1-like_TNB"/>
    <property type="match status" value="1"/>
</dbReference>
<reference evidence="3" key="1">
    <citation type="journal article" date="2021" name="PeerJ">
        <title>Extensive microbial diversity within the chicken gut microbiome revealed by metagenomics and culture.</title>
        <authorList>
            <person name="Gilroy R."/>
            <person name="Ravi A."/>
            <person name="Getino M."/>
            <person name="Pursley I."/>
            <person name="Horton D.L."/>
            <person name="Alikhan N.F."/>
            <person name="Baker D."/>
            <person name="Gharbi K."/>
            <person name="Hall N."/>
            <person name="Watson M."/>
            <person name="Adriaenssens E.M."/>
            <person name="Foster-Nyarko E."/>
            <person name="Jarju S."/>
            <person name="Secka A."/>
            <person name="Antonio M."/>
            <person name="Oren A."/>
            <person name="Chaudhuri R.R."/>
            <person name="La Ragione R."/>
            <person name="Hildebrand F."/>
            <person name="Pallen M.J."/>
        </authorList>
    </citation>
    <scope>NUCLEOTIDE SEQUENCE</scope>
    <source>
        <strain evidence="3">378</strain>
    </source>
</reference>
<dbReference type="NCBIfam" id="TIGR01766">
    <property type="entry name" value="IS200/IS605 family accessory protein TnpB-like domain"/>
    <property type="match status" value="1"/>
</dbReference>
<dbReference type="GO" id="GO:0003677">
    <property type="term" value="F:DNA binding"/>
    <property type="evidence" value="ECO:0007669"/>
    <property type="project" value="UniProtKB-KW"/>
</dbReference>
<dbReference type="AlphaFoldDB" id="A0A948WZ30"/>
<gene>
    <name evidence="3" type="ORF">H9847_06005</name>
</gene>
<evidence type="ECO:0000313" key="4">
    <source>
        <dbReference type="Proteomes" id="UP000733611"/>
    </source>
</evidence>
<dbReference type="InterPro" id="IPR010095">
    <property type="entry name" value="Cas12f1-like_TNB"/>
</dbReference>
<protein>
    <submittedName>
        <fullName evidence="3">IS200/IS605 family accessory protein TnpB-related protein</fullName>
    </submittedName>
</protein>
<evidence type="ECO:0000256" key="1">
    <source>
        <dbReference type="ARBA" id="ARBA00023125"/>
    </source>
</evidence>
<dbReference type="EMBL" id="JAHLFE010000118">
    <property type="protein sequence ID" value="MBU3844408.1"/>
    <property type="molecule type" value="Genomic_DNA"/>
</dbReference>
<evidence type="ECO:0000313" key="3">
    <source>
        <dbReference type="EMBL" id="MBU3844408.1"/>
    </source>
</evidence>
<evidence type="ECO:0000259" key="2">
    <source>
        <dbReference type="Pfam" id="PF07282"/>
    </source>
</evidence>
<comment type="caution">
    <text evidence="3">The sequence shown here is derived from an EMBL/GenBank/DDBJ whole genome shotgun (WGS) entry which is preliminary data.</text>
</comment>
<organism evidence="3 4">
    <name type="scientific">Candidatus Anaerobiospirillum pullicola</name>
    <dbReference type="NCBI Taxonomy" id="2838451"/>
    <lineage>
        <taxon>Bacteria</taxon>
        <taxon>Pseudomonadati</taxon>
        <taxon>Pseudomonadota</taxon>
        <taxon>Gammaproteobacteria</taxon>
        <taxon>Aeromonadales</taxon>
        <taxon>Succinivibrionaceae</taxon>
        <taxon>Anaerobiospirillum</taxon>
    </lineage>
</organism>
<sequence length="230" mass="26535">MTPFTRCVAQNMALEADTQRRIAQEMILEADAKLHAAHELDVKAAPWLRQGEKLSRHLADITFKRNHRIRDLMHKVAHIVITYCLKHDLGTIILGYNHRWKQNINLGRRVNQSFVFIPYATLIHNIQYRAEEYGIKVIVREESYTSKASALDFDPMPDSYQEDAKCTFSGKRIKRGLYRTSWGKLINADINGALSIGRKELGDNWLRQSLANGGFVDKPVVIRNLHQKIR</sequence>